<dbReference type="InterPro" id="IPR009003">
    <property type="entry name" value="Peptidase_S1_PA"/>
</dbReference>
<evidence type="ECO:0000259" key="8">
    <source>
        <dbReference type="PROSITE" id="PS50240"/>
    </source>
</evidence>
<dbReference type="Gene3D" id="2.40.10.10">
    <property type="entry name" value="Trypsin-like serine proteases"/>
    <property type="match status" value="1"/>
</dbReference>
<name>T1K2N9_TETUR</name>
<dbReference type="Proteomes" id="UP000015104">
    <property type="component" value="Unassembled WGS sequence"/>
</dbReference>
<dbReference type="CDD" id="cd00190">
    <property type="entry name" value="Tryp_SPc"/>
    <property type="match status" value="1"/>
</dbReference>
<evidence type="ECO:0000313" key="9">
    <source>
        <dbReference type="EnsemblMetazoa" id="tetur04g05760.1"/>
    </source>
</evidence>
<dbReference type="FunFam" id="2.40.10.10:FF:000068">
    <property type="entry name" value="transmembrane protease serine 2"/>
    <property type="match status" value="1"/>
</dbReference>
<reference evidence="10" key="1">
    <citation type="submission" date="2011-08" db="EMBL/GenBank/DDBJ databases">
        <authorList>
            <person name="Rombauts S."/>
        </authorList>
    </citation>
    <scope>NUCLEOTIDE SEQUENCE</scope>
    <source>
        <strain evidence="10">London</strain>
    </source>
</reference>
<keyword evidence="7" id="KW-0812">Transmembrane</keyword>
<dbReference type="EnsemblMetazoa" id="tetur04g05760.1">
    <property type="protein sequence ID" value="tetur04g05760.1"/>
    <property type="gene ID" value="tetur04g05760"/>
</dbReference>
<proteinExistence type="inferred from homology"/>
<dbReference type="InterPro" id="IPR018114">
    <property type="entry name" value="TRYPSIN_HIS"/>
</dbReference>
<feature type="transmembrane region" description="Helical" evidence="7">
    <location>
        <begin position="12"/>
        <end position="33"/>
    </location>
</feature>
<keyword evidence="2 6" id="KW-0645">Protease</keyword>
<dbReference type="eggNOG" id="KOG3627">
    <property type="taxonomic scope" value="Eukaryota"/>
</dbReference>
<keyword evidence="10" id="KW-1185">Reference proteome</keyword>
<dbReference type="InterPro" id="IPR043504">
    <property type="entry name" value="Peptidase_S1_PA_chymotrypsin"/>
</dbReference>
<dbReference type="InterPro" id="IPR001314">
    <property type="entry name" value="Peptidase_S1A"/>
</dbReference>
<keyword evidence="7" id="KW-1133">Transmembrane helix</keyword>
<evidence type="ECO:0000313" key="10">
    <source>
        <dbReference type="Proteomes" id="UP000015104"/>
    </source>
</evidence>
<dbReference type="PROSITE" id="PS00134">
    <property type="entry name" value="TRYPSIN_HIS"/>
    <property type="match status" value="1"/>
</dbReference>
<dbReference type="AlphaFoldDB" id="T1K2N9"/>
<dbReference type="PRINTS" id="PR00722">
    <property type="entry name" value="CHYMOTRYPSIN"/>
</dbReference>
<evidence type="ECO:0000256" key="3">
    <source>
        <dbReference type="ARBA" id="ARBA00022801"/>
    </source>
</evidence>
<dbReference type="InterPro" id="IPR033116">
    <property type="entry name" value="TRYPSIN_SER"/>
</dbReference>
<keyword evidence="3 6" id="KW-0378">Hydrolase</keyword>
<dbReference type="GO" id="GO:0004252">
    <property type="term" value="F:serine-type endopeptidase activity"/>
    <property type="evidence" value="ECO:0007669"/>
    <property type="project" value="InterPro"/>
</dbReference>
<dbReference type="EMBL" id="CAEY01001366">
    <property type="status" value="NOT_ANNOTATED_CDS"/>
    <property type="molecule type" value="Genomic_DNA"/>
</dbReference>
<comment type="similarity">
    <text evidence="1">Belongs to the peptidase S1 family.</text>
</comment>
<evidence type="ECO:0000256" key="5">
    <source>
        <dbReference type="ARBA" id="ARBA00023157"/>
    </source>
</evidence>
<dbReference type="SMART" id="SM00020">
    <property type="entry name" value="Tryp_SPc"/>
    <property type="match status" value="1"/>
</dbReference>
<evidence type="ECO:0000256" key="6">
    <source>
        <dbReference type="RuleBase" id="RU363034"/>
    </source>
</evidence>
<evidence type="ECO:0000256" key="1">
    <source>
        <dbReference type="ARBA" id="ARBA00007664"/>
    </source>
</evidence>
<dbReference type="InterPro" id="IPR001254">
    <property type="entry name" value="Trypsin_dom"/>
</dbReference>
<accession>T1K2N9</accession>
<keyword evidence="4 6" id="KW-0720">Serine protease</keyword>
<dbReference type="PANTHER" id="PTHR24276">
    <property type="entry name" value="POLYSERASE-RELATED"/>
    <property type="match status" value="1"/>
</dbReference>
<keyword evidence="7" id="KW-0472">Membrane</keyword>
<dbReference type="PROSITE" id="PS50240">
    <property type="entry name" value="TRYPSIN_DOM"/>
    <property type="match status" value="1"/>
</dbReference>
<feature type="domain" description="Peptidase S1" evidence="8">
    <location>
        <begin position="62"/>
        <end position="294"/>
    </location>
</feature>
<reference evidence="9" key="2">
    <citation type="submission" date="2015-06" db="UniProtKB">
        <authorList>
            <consortium name="EnsemblMetazoa"/>
        </authorList>
    </citation>
    <scope>IDENTIFICATION</scope>
</reference>
<dbReference type="PANTHER" id="PTHR24276:SF98">
    <property type="entry name" value="FI18310P1-RELATED"/>
    <property type="match status" value="1"/>
</dbReference>
<protein>
    <recommendedName>
        <fullName evidence="8">Peptidase S1 domain-containing protein</fullName>
    </recommendedName>
</protein>
<dbReference type="InterPro" id="IPR050430">
    <property type="entry name" value="Peptidase_S1"/>
</dbReference>
<dbReference type="HOGENOM" id="CLU_770142_0_0_1"/>
<dbReference type="PROSITE" id="PS00135">
    <property type="entry name" value="TRYPSIN_SER"/>
    <property type="match status" value="1"/>
</dbReference>
<evidence type="ECO:0000256" key="7">
    <source>
        <dbReference type="SAM" id="Phobius"/>
    </source>
</evidence>
<sequence>MRKLQLKSVQIFNVKFTLTMSLFIFKLTIMFFINSVFQFTSSSFTELLNNTSTRQGLTYDRIVGGSTAALIDFSYLVSLQRATTTGYKHYCAGSLIKSNIVLTAAHCISRIKIKNLLLVTQGKSGSQKHFHQVSEAVIHYNYNEIGHLNDLALLFLVDHIPVSKLGLTTIALPSIKLVNQRYYGYLPSRLTVIGWGNNYGSRLLRKANLIIHSDIECKFYHGMSYRQGMICAGGNGVASCFGDSGGPLILRRGSKSNKDVLFGIVSWGPENCGVRPTVFTNVIHYLNWIKVTMQRYIR</sequence>
<dbReference type="SUPFAM" id="SSF50494">
    <property type="entry name" value="Trypsin-like serine proteases"/>
    <property type="match status" value="1"/>
</dbReference>
<dbReference type="GO" id="GO:0006508">
    <property type="term" value="P:proteolysis"/>
    <property type="evidence" value="ECO:0007669"/>
    <property type="project" value="UniProtKB-KW"/>
</dbReference>
<dbReference type="Pfam" id="PF00089">
    <property type="entry name" value="Trypsin"/>
    <property type="match status" value="1"/>
</dbReference>
<dbReference type="STRING" id="32264.T1K2N9"/>
<evidence type="ECO:0000256" key="2">
    <source>
        <dbReference type="ARBA" id="ARBA00022670"/>
    </source>
</evidence>
<organism evidence="9 10">
    <name type="scientific">Tetranychus urticae</name>
    <name type="common">Two-spotted spider mite</name>
    <dbReference type="NCBI Taxonomy" id="32264"/>
    <lineage>
        <taxon>Eukaryota</taxon>
        <taxon>Metazoa</taxon>
        <taxon>Ecdysozoa</taxon>
        <taxon>Arthropoda</taxon>
        <taxon>Chelicerata</taxon>
        <taxon>Arachnida</taxon>
        <taxon>Acari</taxon>
        <taxon>Acariformes</taxon>
        <taxon>Trombidiformes</taxon>
        <taxon>Prostigmata</taxon>
        <taxon>Eleutherengona</taxon>
        <taxon>Raphignathae</taxon>
        <taxon>Tetranychoidea</taxon>
        <taxon>Tetranychidae</taxon>
        <taxon>Tetranychus</taxon>
    </lineage>
</organism>
<keyword evidence="5" id="KW-1015">Disulfide bond</keyword>
<evidence type="ECO:0000256" key="4">
    <source>
        <dbReference type="ARBA" id="ARBA00022825"/>
    </source>
</evidence>